<proteinExistence type="inferred from homology"/>
<dbReference type="PANTHER" id="PTHR42801:SF4">
    <property type="entry name" value="AHPC_TSA FAMILY PROTEIN"/>
    <property type="match status" value="1"/>
</dbReference>
<evidence type="ECO:0000313" key="15">
    <source>
        <dbReference type="EMBL" id="RSL32569.1"/>
    </source>
</evidence>
<dbReference type="InterPro" id="IPR024706">
    <property type="entry name" value="Peroxiredoxin_AhpC-typ"/>
</dbReference>
<organism evidence="15 16">
    <name type="scientific">Salibacterium salarium</name>
    <dbReference type="NCBI Taxonomy" id="284579"/>
    <lineage>
        <taxon>Bacteria</taxon>
        <taxon>Bacillati</taxon>
        <taxon>Bacillota</taxon>
        <taxon>Bacilli</taxon>
        <taxon>Bacillales</taxon>
        <taxon>Bacillaceae</taxon>
    </lineage>
</organism>
<dbReference type="SUPFAM" id="SSF52833">
    <property type="entry name" value="Thioredoxin-like"/>
    <property type="match status" value="1"/>
</dbReference>
<evidence type="ECO:0000256" key="5">
    <source>
        <dbReference type="ARBA" id="ARBA00022862"/>
    </source>
</evidence>
<dbReference type="GO" id="GO:0045454">
    <property type="term" value="P:cell redox homeostasis"/>
    <property type="evidence" value="ECO:0007669"/>
    <property type="project" value="TreeGrafter"/>
</dbReference>
<protein>
    <recommendedName>
        <fullName evidence="3">thioredoxin-dependent peroxiredoxin</fullName>
        <ecNumber evidence="3">1.11.1.24</ecNumber>
    </recommendedName>
    <alternativeName>
        <fullName evidence="11">Bacterioferritin comigratory protein</fullName>
    </alternativeName>
    <alternativeName>
        <fullName evidence="9">Thioredoxin peroxidase</fullName>
    </alternativeName>
</protein>
<dbReference type="FunFam" id="3.40.30.10:FF:000007">
    <property type="entry name" value="Thioredoxin-dependent thiol peroxidase"/>
    <property type="match status" value="1"/>
</dbReference>
<dbReference type="AlphaFoldDB" id="A0A3R9QKS5"/>
<evidence type="ECO:0000256" key="1">
    <source>
        <dbReference type="ARBA" id="ARBA00003330"/>
    </source>
</evidence>
<evidence type="ECO:0000259" key="14">
    <source>
        <dbReference type="PROSITE" id="PS51352"/>
    </source>
</evidence>
<comment type="function">
    <text evidence="1">Thiol-specific peroxidase that catalyzes the reduction of hydrogen peroxide and organic hydroperoxides to water and alcohols, respectively. Plays a role in cell protection against oxidative stress by detoxifying peroxides and as sensor of hydrogen peroxide-mediated signaling events.</text>
</comment>
<evidence type="ECO:0000256" key="12">
    <source>
        <dbReference type="ARBA" id="ARBA00049091"/>
    </source>
</evidence>
<evidence type="ECO:0000256" key="11">
    <source>
        <dbReference type="ARBA" id="ARBA00041373"/>
    </source>
</evidence>
<evidence type="ECO:0000256" key="9">
    <source>
        <dbReference type="ARBA" id="ARBA00032824"/>
    </source>
</evidence>
<dbReference type="CDD" id="cd03017">
    <property type="entry name" value="PRX_BCP"/>
    <property type="match status" value="1"/>
</dbReference>
<dbReference type="Pfam" id="PF00578">
    <property type="entry name" value="AhpC-TSA"/>
    <property type="match status" value="1"/>
</dbReference>
<dbReference type="NCBIfam" id="NF006960">
    <property type="entry name" value="PRK09437.1"/>
    <property type="match status" value="1"/>
</dbReference>
<evidence type="ECO:0000256" key="10">
    <source>
        <dbReference type="ARBA" id="ARBA00038489"/>
    </source>
</evidence>
<comment type="subunit">
    <text evidence="2">Monomer.</text>
</comment>
<dbReference type="EC" id="1.11.1.24" evidence="3"/>
<dbReference type="OrthoDB" id="9812811at2"/>
<keyword evidence="8" id="KW-0676">Redox-active center</keyword>
<dbReference type="InterPro" id="IPR013766">
    <property type="entry name" value="Thioredoxin_domain"/>
</dbReference>
<sequence length="156" mass="17804">MEEEMKGKPAPDFTLPASNGENISLSDFKGKNVIVYFYPKDMTPGCTTEACDFRDHTDEFKQYNTEIIGISPDPIEKHQTFIDKHGLPFLLLADEDKEAAEAFGVWQLKRNFGKESMGIVRSTFIINKNGTIVEEWKNVKVKNHVEETLAYIKENL</sequence>
<keyword evidence="16" id="KW-1185">Reference proteome</keyword>
<feature type="active site" description="Cysteine sulfenic acid (-SOH) intermediate; for peroxidase activity" evidence="13">
    <location>
        <position position="46"/>
    </location>
</feature>
<dbReference type="GO" id="GO:0008379">
    <property type="term" value="F:thioredoxin peroxidase activity"/>
    <property type="evidence" value="ECO:0007669"/>
    <property type="project" value="TreeGrafter"/>
</dbReference>
<keyword evidence="6 15" id="KW-0560">Oxidoreductase</keyword>
<dbReference type="PIRSF" id="PIRSF000239">
    <property type="entry name" value="AHPC"/>
    <property type="match status" value="1"/>
</dbReference>
<dbReference type="Gene3D" id="3.40.30.10">
    <property type="entry name" value="Glutaredoxin"/>
    <property type="match status" value="1"/>
</dbReference>
<evidence type="ECO:0000256" key="13">
    <source>
        <dbReference type="PIRSR" id="PIRSR000239-1"/>
    </source>
</evidence>
<dbReference type="Proteomes" id="UP000275076">
    <property type="component" value="Unassembled WGS sequence"/>
</dbReference>
<evidence type="ECO:0000313" key="16">
    <source>
        <dbReference type="Proteomes" id="UP000275076"/>
    </source>
</evidence>
<comment type="caution">
    <text evidence="15">The sequence shown here is derived from an EMBL/GenBank/DDBJ whole genome shotgun (WGS) entry which is preliminary data.</text>
</comment>
<dbReference type="InterPro" id="IPR036249">
    <property type="entry name" value="Thioredoxin-like_sf"/>
</dbReference>
<evidence type="ECO:0000256" key="6">
    <source>
        <dbReference type="ARBA" id="ARBA00023002"/>
    </source>
</evidence>
<comment type="similarity">
    <text evidence="10">Belongs to the peroxiredoxin family. BCP/PrxQ subfamily.</text>
</comment>
<keyword evidence="4 15" id="KW-0575">Peroxidase</keyword>
<name>A0A3R9QKS5_9BACI</name>
<dbReference type="PROSITE" id="PS51352">
    <property type="entry name" value="THIOREDOXIN_2"/>
    <property type="match status" value="1"/>
</dbReference>
<gene>
    <name evidence="15" type="ORF">D7Z54_15575</name>
</gene>
<evidence type="ECO:0000256" key="4">
    <source>
        <dbReference type="ARBA" id="ARBA00022559"/>
    </source>
</evidence>
<dbReference type="InterPro" id="IPR000866">
    <property type="entry name" value="AhpC/TSA"/>
</dbReference>
<dbReference type="EMBL" id="RBVX01000014">
    <property type="protein sequence ID" value="RSL32569.1"/>
    <property type="molecule type" value="Genomic_DNA"/>
</dbReference>
<keyword evidence="5" id="KW-0049">Antioxidant</keyword>
<reference evidence="15 16" key="1">
    <citation type="submission" date="2018-10" db="EMBL/GenBank/DDBJ databases">
        <title>Draft genome sequence of Bacillus salarius IM0101, isolated from a hypersaline soil in Inner Mongolia, China.</title>
        <authorList>
            <person name="Yamprayoonswat W."/>
            <person name="Boonvisut S."/>
            <person name="Jumpathong W."/>
            <person name="Sittihan S."/>
            <person name="Ruangsuj P."/>
            <person name="Wanthongcharoen S."/>
            <person name="Thongpramul N."/>
            <person name="Pimmason S."/>
            <person name="Yu B."/>
            <person name="Yasawong M."/>
        </authorList>
    </citation>
    <scope>NUCLEOTIDE SEQUENCE [LARGE SCALE GENOMIC DNA]</scope>
    <source>
        <strain evidence="15 16">IM0101</strain>
    </source>
</reference>
<evidence type="ECO:0000256" key="3">
    <source>
        <dbReference type="ARBA" id="ARBA00013017"/>
    </source>
</evidence>
<dbReference type="GO" id="GO:0005737">
    <property type="term" value="C:cytoplasm"/>
    <property type="evidence" value="ECO:0007669"/>
    <property type="project" value="TreeGrafter"/>
</dbReference>
<dbReference type="InterPro" id="IPR050924">
    <property type="entry name" value="Peroxiredoxin_BCP/PrxQ"/>
</dbReference>
<feature type="domain" description="Thioredoxin" evidence="14">
    <location>
        <begin position="4"/>
        <end position="156"/>
    </location>
</feature>
<dbReference type="PANTHER" id="PTHR42801">
    <property type="entry name" value="THIOREDOXIN-DEPENDENT PEROXIDE REDUCTASE"/>
    <property type="match status" value="1"/>
</dbReference>
<evidence type="ECO:0000256" key="8">
    <source>
        <dbReference type="ARBA" id="ARBA00023284"/>
    </source>
</evidence>
<keyword evidence="7" id="KW-1015">Disulfide bond</keyword>
<evidence type="ECO:0000256" key="7">
    <source>
        <dbReference type="ARBA" id="ARBA00023157"/>
    </source>
</evidence>
<dbReference type="GO" id="GO:0034599">
    <property type="term" value="P:cellular response to oxidative stress"/>
    <property type="evidence" value="ECO:0007669"/>
    <property type="project" value="TreeGrafter"/>
</dbReference>
<comment type="catalytic activity">
    <reaction evidence="12">
        <text>a hydroperoxide + [thioredoxin]-dithiol = an alcohol + [thioredoxin]-disulfide + H2O</text>
        <dbReference type="Rhea" id="RHEA:62620"/>
        <dbReference type="Rhea" id="RHEA-COMP:10698"/>
        <dbReference type="Rhea" id="RHEA-COMP:10700"/>
        <dbReference type="ChEBI" id="CHEBI:15377"/>
        <dbReference type="ChEBI" id="CHEBI:29950"/>
        <dbReference type="ChEBI" id="CHEBI:30879"/>
        <dbReference type="ChEBI" id="CHEBI:35924"/>
        <dbReference type="ChEBI" id="CHEBI:50058"/>
        <dbReference type="EC" id="1.11.1.24"/>
    </reaction>
</comment>
<accession>A0A3R9QKS5</accession>
<dbReference type="RefSeq" id="WP_125556780.1">
    <property type="nucleotide sequence ID" value="NZ_RBVX01000014.1"/>
</dbReference>
<evidence type="ECO:0000256" key="2">
    <source>
        <dbReference type="ARBA" id="ARBA00011245"/>
    </source>
</evidence>